<name>A0A163C8T1_9FLAO</name>
<dbReference type="EMBL" id="LQRT01000002">
    <property type="protein sequence ID" value="KZS42166.1"/>
    <property type="molecule type" value="Genomic_DNA"/>
</dbReference>
<accession>A0A163C8T1</accession>
<feature type="coiled-coil region" evidence="1">
    <location>
        <begin position="84"/>
        <end position="111"/>
    </location>
</feature>
<dbReference type="OrthoDB" id="1159013at2"/>
<proteinExistence type="predicted"/>
<keyword evidence="1" id="KW-0175">Coiled coil</keyword>
<evidence type="ECO:0000313" key="3">
    <source>
        <dbReference type="EMBL" id="KZS42166.1"/>
    </source>
</evidence>
<evidence type="ECO:0000256" key="1">
    <source>
        <dbReference type="SAM" id="Coils"/>
    </source>
</evidence>
<reference evidence="3 4" key="1">
    <citation type="submission" date="2016-01" db="EMBL/GenBank/DDBJ databases">
        <title>The draft genome sequence of Aquimarina sp. RZW4-3-2.</title>
        <authorList>
            <person name="Wang Y."/>
        </authorList>
    </citation>
    <scope>NUCLEOTIDE SEQUENCE [LARGE SCALE GENOMIC DNA]</scope>
    <source>
        <strain evidence="3 4">RZW4-3-2</strain>
    </source>
</reference>
<sequence>MDKKEEELLSMHYQIEKTDIKQQKFEDRLKSISEDLKKSKRIRNMYFVLIIGLILLMIAGSFYLIQNNMIFPSDAPSVENSNEMKKLLMINDSLQQEVQKLKEGISEEMNSTKDSSEVYMYDSSGSRIVVANDSIGSDKDSLNKSKRKFKRQYGYVKKAFKSNDAIFVEVDFIEFYKGRLAVKKAKEYGEAEYDIDKKGDTLYFLYNNYYIHNKNSSSRILELDDKVRVKIDKINQISNGFPLKAFQKIILDQPVLILETNNDIVYKISQQKLL</sequence>
<gene>
    <name evidence="3" type="ORF">AWE51_01615</name>
</gene>
<keyword evidence="2" id="KW-0812">Transmembrane</keyword>
<comment type="caution">
    <text evidence="3">The sequence shown here is derived from an EMBL/GenBank/DDBJ whole genome shotgun (WGS) entry which is preliminary data.</text>
</comment>
<dbReference type="AlphaFoldDB" id="A0A163C8T1"/>
<organism evidence="3 4">
    <name type="scientific">Aquimarina aggregata</name>
    <dbReference type="NCBI Taxonomy" id="1642818"/>
    <lineage>
        <taxon>Bacteria</taxon>
        <taxon>Pseudomonadati</taxon>
        <taxon>Bacteroidota</taxon>
        <taxon>Flavobacteriia</taxon>
        <taxon>Flavobacteriales</taxon>
        <taxon>Flavobacteriaceae</taxon>
        <taxon>Aquimarina</taxon>
    </lineage>
</organism>
<keyword evidence="2" id="KW-0472">Membrane</keyword>
<dbReference type="STRING" id="1642818.AWE51_01615"/>
<keyword evidence="4" id="KW-1185">Reference proteome</keyword>
<protein>
    <submittedName>
        <fullName evidence="3">Uncharacterized protein</fullName>
    </submittedName>
</protein>
<dbReference type="RefSeq" id="WP_066309403.1">
    <property type="nucleotide sequence ID" value="NZ_LQRT01000002.1"/>
</dbReference>
<keyword evidence="2" id="KW-1133">Transmembrane helix</keyword>
<evidence type="ECO:0000256" key="2">
    <source>
        <dbReference type="SAM" id="Phobius"/>
    </source>
</evidence>
<feature type="transmembrane region" description="Helical" evidence="2">
    <location>
        <begin position="46"/>
        <end position="65"/>
    </location>
</feature>
<evidence type="ECO:0000313" key="4">
    <source>
        <dbReference type="Proteomes" id="UP000076715"/>
    </source>
</evidence>
<dbReference type="Proteomes" id="UP000076715">
    <property type="component" value="Unassembled WGS sequence"/>
</dbReference>